<dbReference type="GO" id="GO:0006351">
    <property type="term" value="P:DNA-templated transcription"/>
    <property type="evidence" value="ECO:0007669"/>
    <property type="project" value="TreeGrafter"/>
</dbReference>
<dbReference type="InterPro" id="IPR036390">
    <property type="entry name" value="WH_DNA-bd_sf"/>
</dbReference>
<evidence type="ECO:0000256" key="2">
    <source>
        <dbReference type="ARBA" id="ARBA00023015"/>
    </source>
</evidence>
<feature type="domain" description="HTH lysR-type" evidence="5">
    <location>
        <begin position="11"/>
        <end position="68"/>
    </location>
</feature>
<dbReference type="AlphaFoldDB" id="A0A4D7Z5F3"/>
<evidence type="ECO:0000259" key="5">
    <source>
        <dbReference type="PROSITE" id="PS50931"/>
    </source>
</evidence>
<dbReference type="PANTHER" id="PTHR30537">
    <property type="entry name" value="HTH-TYPE TRANSCRIPTIONAL REGULATOR"/>
    <property type="match status" value="1"/>
</dbReference>
<keyword evidence="6" id="KW-0614">Plasmid</keyword>
<protein>
    <submittedName>
        <fullName evidence="6">LysR family transcriptional regulator</fullName>
    </submittedName>
</protein>
<dbReference type="Gene3D" id="3.40.190.290">
    <property type="match status" value="1"/>
</dbReference>
<dbReference type="RefSeq" id="WP_137006102.1">
    <property type="nucleotide sequence ID" value="NZ_CP039924.1"/>
</dbReference>
<evidence type="ECO:0000256" key="3">
    <source>
        <dbReference type="ARBA" id="ARBA00023125"/>
    </source>
</evidence>
<dbReference type="InterPro" id="IPR005119">
    <property type="entry name" value="LysR_subst-bd"/>
</dbReference>
<dbReference type="InterPro" id="IPR058163">
    <property type="entry name" value="LysR-type_TF_proteobact-type"/>
</dbReference>
<sequence length="297" mass="32570">MGKNNQTASELSWDDIRYFLALARTGSLSAASRQLGVEHSTVSRRAGQLEAALAVRLFDRLARGWTLTDDGKALLGRAEAVEQEVLGLRRAAAGIDSLTGLVRISAPPVMLTHLVLPGLTALREEHPGLQLDLIGERREADLIRAEADIAIRLGRPTVPNLIVQSLGEVTYGLFGLAPETARPKAERRYIGFDDSMPDLPQKQWLNNEVSSGQISLRSNDMVTMLHGALGGSGVALLPEFLARYYPQLAPCASVSLPLVRPLFLVMHPDVRRSRRVRLVADRVVEVFRECFIIGPIQ</sequence>
<dbReference type="SUPFAM" id="SSF46785">
    <property type="entry name" value="Winged helix' DNA-binding domain"/>
    <property type="match status" value="1"/>
</dbReference>
<proteinExistence type="inferred from homology"/>
<keyword evidence="4" id="KW-0804">Transcription</keyword>
<accession>A0A4D7Z5F3</accession>
<name>A0A4D7Z5F3_AGRTU</name>
<keyword evidence="2" id="KW-0805">Transcription regulation</keyword>
<geneLocation type="plasmid" evidence="7">
    <name>patcfbp7129a</name>
</geneLocation>
<evidence type="ECO:0000313" key="7">
    <source>
        <dbReference type="Proteomes" id="UP000298649"/>
    </source>
</evidence>
<dbReference type="Pfam" id="PF03466">
    <property type="entry name" value="LysR_substrate"/>
    <property type="match status" value="1"/>
</dbReference>
<dbReference type="PANTHER" id="PTHR30537:SF3">
    <property type="entry name" value="TRANSCRIPTIONAL REGULATORY PROTEIN"/>
    <property type="match status" value="1"/>
</dbReference>
<gene>
    <name evidence="6" type="ORF">CFBP7129_26500</name>
</gene>
<dbReference type="EMBL" id="CP039924">
    <property type="protein sequence ID" value="QCL97763.1"/>
    <property type="molecule type" value="Genomic_DNA"/>
</dbReference>
<evidence type="ECO:0000256" key="1">
    <source>
        <dbReference type="ARBA" id="ARBA00009437"/>
    </source>
</evidence>
<keyword evidence="3" id="KW-0238">DNA-binding</keyword>
<evidence type="ECO:0000256" key="4">
    <source>
        <dbReference type="ARBA" id="ARBA00023163"/>
    </source>
</evidence>
<dbReference type="PROSITE" id="PS50931">
    <property type="entry name" value="HTH_LYSR"/>
    <property type="match status" value="1"/>
</dbReference>
<dbReference type="SUPFAM" id="SSF53850">
    <property type="entry name" value="Periplasmic binding protein-like II"/>
    <property type="match status" value="1"/>
</dbReference>
<dbReference type="InterPro" id="IPR036388">
    <property type="entry name" value="WH-like_DNA-bd_sf"/>
</dbReference>
<dbReference type="Pfam" id="PF00126">
    <property type="entry name" value="HTH_1"/>
    <property type="match status" value="1"/>
</dbReference>
<organism evidence="6 7">
    <name type="scientific">Agrobacterium tumefaciens</name>
    <dbReference type="NCBI Taxonomy" id="358"/>
    <lineage>
        <taxon>Bacteria</taxon>
        <taxon>Pseudomonadati</taxon>
        <taxon>Pseudomonadota</taxon>
        <taxon>Alphaproteobacteria</taxon>
        <taxon>Hyphomicrobiales</taxon>
        <taxon>Rhizobiaceae</taxon>
        <taxon>Rhizobium/Agrobacterium group</taxon>
        <taxon>Agrobacterium</taxon>
        <taxon>Agrobacterium tumefaciens complex</taxon>
    </lineage>
</organism>
<dbReference type="GO" id="GO:0043565">
    <property type="term" value="F:sequence-specific DNA binding"/>
    <property type="evidence" value="ECO:0007669"/>
    <property type="project" value="TreeGrafter"/>
</dbReference>
<evidence type="ECO:0000313" key="6">
    <source>
        <dbReference type="EMBL" id="QCL97763.1"/>
    </source>
</evidence>
<dbReference type="InterPro" id="IPR000847">
    <property type="entry name" value="LysR_HTH_N"/>
</dbReference>
<comment type="similarity">
    <text evidence="1">Belongs to the LysR transcriptional regulatory family.</text>
</comment>
<dbReference type="Proteomes" id="UP000298649">
    <property type="component" value="Plasmid pAtCFBP7129a"/>
</dbReference>
<reference evidence="6 7" key="1">
    <citation type="submission" date="2019-04" db="EMBL/GenBank/DDBJ databases">
        <title>Complete genome sequence of Agrobacterium tumefaciens CFBP7129.</title>
        <authorList>
            <person name="Haryono M."/>
            <person name="Lin Y.-C."/>
            <person name="Lai E.-M."/>
            <person name="Kuo C.-H."/>
        </authorList>
    </citation>
    <scope>NUCLEOTIDE SEQUENCE [LARGE SCALE GENOMIC DNA]</scope>
    <source>
        <strain evidence="6 7">CFBP7129</strain>
        <plasmid evidence="7">patcfbp7129a</plasmid>
    </source>
</reference>
<dbReference type="Gene3D" id="1.10.10.10">
    <property type="entry name" value="Winged helix-like DNA-binding domain superfamily/Winged helix DNA-binding domain"/>
    <property type="match status" value="1"/>
</dbReference>
<dbReference type="GO" id="GO:0003700">
    <property type="term" value="F:DNA-binding transcription factor activity"/>
    <property type="evidence" value="ECO:0007669"/>
    <property type="project" value="InterPro"/>
</dbReference>